<dbReference type="EMBL" id="MK072448">
    <property type="protein sequence ID" value="AYV85348.1"/>
    <property type="molecule type" value="Genomic_DNA"/>
</dbReference>
<accession>A0A3G5ADZ6</accession>
<protein>
    <submittedName>
        <fullName evidence="1">Uncharacterized protein</fullName>
    </submittedName>
</protein>
<evidence type="ECO:0000313" key="1">
    <source>
        <dbReference type="EMBL" id="AYV85348.1"/>
    </source>
</evidence>
<name>A0A3G5ADZ6_9VIRU</name>
<sequence length="133" mass="16364">MKLIDHVIVKMVKYKLIDIMMEIFPRNFCDKNLIKSIMFDEFITHGHMLKNNLKYNNLHEIVKSIEERNLYNIKSIIDTWKYNLLDIKVSCGPCNRWKTNFYNWMIIYCTQNQYYEIINYLCEWKQNYDKSNK</sequence>
<reference evidence="1" key="1">
    <citation type="submission" date="2018-10" db="EMBL/GenBank/DDBJ databases">
        <title>Hidden diversity of soil giant viruses.</title>
        <authorList>
            <person name="Schulz F."/>
            <person name="Alteio L."/>
            <person name="Goudeau D."/>
            <person name="Ryan E.M."/>
            <person name="Malmstrom R.R."/>
            <person name="Blanchard J."/>
            <person name="Woyke T."/>
        </authorList>
    </citation>
    <scope>NUCLEOTIDE SEQUENCE</scope>
    <source>
        <strain evidence="1">SAV1</strain>
    </source>
</reference>
<organism evidence="1">
    <name type="scientific">Satyrvirus sp</name>
    <dbReference type="NCBI Taxonomy" id="2487771"/>
    <lineage>
        <taxon>Viruses</taxon>
        <taxon>Varidnaviria</taxon>
        <taxon>Bamfordvirae</taxon>
        <taxon>Nucleocytoviricota</taxon>
        <taxon>Megaviricetes</taxon>
        <taxon>Imitervirales</taxon>
        <taxon>Mimiviridae</taxon>
        <taxon>Megamimivirinae</taxon>
    </lineage>
</organism>
<gene>
    <name evidence="1" type="ORF">Satyrvirus12_2</name>
</gene>
<proteinExistence type="predicted"/>